<proteinExistence type="predicted"/>
<gene>
    <name evidence="1" type="ORF">QF035_009078</name>
</gene>
<evidence type="ECO:0000313" key="1">
    <source>
        <dbReference type="EMBL" id="MDQ1031496.1"/>
    </source>
</evidence>
<comment type="caution">
    <text evidence="1">The sequence shown here is derived from an EMBL/GenBank/DDBJ whole genome shotgun (WGS) entry which is preliminary data.</text>
</comment>
<dbReference type="RefSeq" id="WP_307527692.1">
    <property type="nucleotide sequence ID" value="NZ_JAUSZI010000002.1"/>
</dbReference>
<keyword evidence="2" id="KW-1185">Reference proteome</keyword>
<reference evidence="1 2" key="1">
    <citation type="submission" date="2023-07" db="EMBL/GenBank/DDBJ databases">
        <title>Comparative genomics of wheat-associated soil bacteria to identify genetic determinants of phenazine resistance.</title>
        <authorList>
            <person name="Mouncey N."/>
        </authorList>
    </citation>
    <scope>NUCLEOTIDE SEQUENCE [LARGE SCALE GENOMIC DNA]</scope>
    <source>
        <strain evidence="1 2">V2I4</strain>
    </source>
</reference>
<dbReference type="EMBL" id="JAUSZI010000002">
    <property type="protein sequence ID" value="MDQ1031496.1"/>
    <property type="molecule type" value="Genomic_DNA"/>
</dbReference>
<organism evidence="1 2">
    <name type="scientific">Streptomyces umbrinus</name>
    <dbReference type="NCBI Taxonomy" id="67370"/>
    <lineage>
        <taxon>Bacteria</taxon>
        <taxon>Bacillati</taxon>
        <taxon>Actinomycetota</taxon>
        <taxon>Actinomycetes</taxon>
        <taxon>Kitasatosporales</taxon>
        <taxon>Streptomycetaceae</taxon>
        <taxon>Streptomyces</taxon>
        <taxon>Streptomyces phaeochromogenes group</taxon>
    </lineage>
</organism>
<evidence type="ECO:0000313" key="2">
    <source>
        <dbReference type="Proteomes" id="UP001230328"/>
    </source>
</evidence>
<dbReference type="Proteomes" id="UP001230328">
    <property type="component" value="Unassembled WGS sequence"/>
</dbReference>
<sequence>MPTDPVRPTEFRKRVIENNWTMVEKFNMVLQNVGKELADQTADQQRASKLRTIFVPKRRFDRWMRGDVEMPQRDIRFVLQHMFNMTAEELFRTIPASEPTATAPANDSLRGVVKPSEPPTYPEYVTPATQAAQEYVGSAPGPFTSNVARTIALLGFDDPVAVAAQTRALTTSNAEPADLAMIGRGLQDIVDVYEDIGPVRLAGRVRGWRDKLRGLALGGQQPPRARTETFRLIAQASGLMAYMAVNAGAPVAVADAYCTEAEDLAREAGDTSLEMWIAGTRSLGLYYAGKYKESDAAAAAGIELAPHSDQAIRLLVNGRARSLARCGDRTGSERVMGQALALSDRHSGLPEGLSSCISFGPYSMARTLANAVTARLHLGDTGRVLRLVDEIDGLISHSTSQWSRALVGLDVATALLQQDGADVEQAMTLGHRALRAGTTAPIHSVWKRANELYDHAGRWHDLPDVRDYAEDLREWRSRPQAELIVAGSSAGSAL</sequence>
<name>A0ABU0T973_9ACTN</name>
<protein>
    <recommendedName>
        <fullName evidence="3">Transcriptional regulator</fullName>
    </recommendedName>
</protein>
<accession>A0ABU0T973</accession>
<evidence type="ECO:0008006" key="3">
    <source>
        <dbReference type="Google" id="ProtNLM"/>
    </source>
</evidence>